<evidence type="ECO:0000259" key="2">
    <source>
        <dbReference type="PROSITE" id="PS50090"/>
    </source>
</evidence>
<proteinExistence type="predicted"/>
<dbReference type="EMBL" id="JACCJC010000012">
    <property type="protein sequence ID" value="KAF6237999.1"/>
    <property type="molecule type" value="Genomic_DNA"/>
</dbReference>
<feature type="region of interest" description="Disordered" evidence="1">
    <location>
        <begin position="274"/>
        <end position="392"/>
    </location>
</feature>
<dbReference type="PROSITE" id="PS51294">
    <property type="entry name" value="HTH_MYB"/>
    <property type="match status" value="1"/>
</dbReference>
<dbReference type="AlphaFoldDB" id="A0A8H6L770"/>
<reference evidence="4 5" key="1">
    <citation type="journal article" date="2020" name="Genomics">
        <title>Complete, high-quality genomes from long-read metagenomic sequencing of two wolf lichen thalli reveals enigmatic genome architecture.</title>
        <authorList>
            <person name="McKenzie S.K."/>
            <person name="Walston R.F."/>
            <person name="Allen J.L."/>
        </authorList>
    </citation>
    <scope>NUCLEOTIDE SEQUENCE [LARGE SCALE GENOMIC DNA]</scope>
    <source>
        <strain evidence="4">WasteWater2</strain>
    </source>
</reference>
<accession>A0A8H6L770</accession>
<feature type="compositionally biased region" description="Low complexity" evidence="1">
    <location>
        <begin position="110"/>
        <end position="126"/>
    </location>
</feature>
<protein>
    <submittedName>
        <fullName evidence="4">Uncharacterized protein</fullName>
    </submittedName>
</protein>
<feature type="compositionally biased region" description="Basic and acidic residues" evidence="1">
    <location>
        <begin position="409"/>
        <end position="430"/>
    </location>
</feature>
<evidence type="ECO:0000259" key="3">
    <source>
        <dbReference type="PROSITE" id="PS51294"/>
    </source>
</evidence>
<dbReference type="Pfam" id="PF00249">
    <property type="entry name" value="Myb_DNA-binding"/>
    <property type="match status" value="1"/>
</dbReference>
<feature type="compositionally biased region" description="Polar residues" evidence="1">
    <location>
        <begin position="95"/>
        <end position="107"/>
    </location>
</feature>
<dbReference type="RefSeq" id="XP_037167317.1">
    <property type="nucleotide sequence ID" value="XM_037306124.1"/>
</dbReference>
<dbReference type="Proteomes" id="UP000578531">
    <property type="component" value="Unassembled WGS sequence"/>
</dbReference>
<dbReference type="SUPFAM" id="SSF46689">
    <property type="entry name" value="Homeodomain-like"/>
    <property type="match status" value="1"/>
</dbReference>
<evidence type="ECO:0000313" key="4">
    <source>
        <dbReference type="EMBL" id="KAF6237999.1"/>
    </source>
</evidence>
<feature type="region of interest" description="Disordered" evidence="1">
    <location>
        <begin position="404"/>
        <end position="444"/>
    </location>
</feature>
<feature type="domain" description="Myb-like" evidence="2">
    <location>
        <begin position="128"/>
        <end position="177"/>
    </location>
</feature>
<gene>
    <name evidence="4" type="ORF">HO173_004200</name>
</gene>
<sequence>MCDCQNPLLSPVAKLDIRDLIEESPSPRPRTTQPSAFSRSSSFTSPHTQYSHTPSSSASCSLSHYSAGTAPPNPFGRQPAHGSQQLPPQPPPPLSNTAQAVFQQNPGLNPAAASAKRPPPSGSHSSDSSRKNRGKWTPAEDAKIIVLRGRGMKWDDISVEIPGRSGISCRLHYQNYLEKRADWDEEQRNKLARVYDRYDPSLFSKLYQRQDQTRRTRNRANQAANLPRRLKSDLWNPIATELGVPWRACEAMHWALGEADMCRRAHVLPFPMATSRPEPASAPAPSAGRVAQRDRMRGSTRVFEGRDITTITSPAFHSVNGNGNAQGGHGPPFAGIPPPMSLPAIGTGHGFPGYEEEEEQDDDNNDDDDERRQEGPRVRRRRLGSATRLPGVAELDRTIAADLAASSEAGRRVKLEEPGRRVKHEHDRRGSGGSGGSGASRRSR</sequence>
<feature type="compositionally biased region" description="Low complexity" evidence="1">
    <location>
        <begin position="29"/>
        <end position="67"/>
    </location>
</feature>
<keyword evidence="5" id="KW-1185">Reference proteome</keyword>
<dbReference type="InterPro" id="IPR009057">
    <property type="entry name" value="Homeodomain-like_sf"/>
</dbReference>
<dbReference type="SMART" id="SM00717">
    <property type="entry name" value="SANT"/>
    <property type="match status" value="1"/>
</dbReference>
<dbReference type="InterPro" id="IPR017930">
    <property type="entry name" value="Myb_dom"/>
</dbReference>
<feature type="compositionally biased region" description="Acidic residues" evidence="1">
    <location>
        <begin position="354"/>
        <end position="369"/>
    </location>
</feature>
<name>A0A8H6L770_9LECA</name>
<comment type="caution">
    <text evidence="4">The sequence shown here is derived from an EMBL/GenBank/DDBJ whole genome shotgun (WGS) entry which is preliminary data.</text>
</comment>
<feature type="domain" description="HTH myb-type" evidence="3">
    <location>
        <begin position="128"/>
        <end position="181"/>
    </location>
</feature>
<dbReference type="OrthoDB" id="2350934at2759"/>
<organism evidence="4 5">
    <name type="scientific">Letharia columbiana</name>
    <dbReference type="NCBI Taxonomy" id="112416"/>
    <lineage>
        <taxon>Eukaryota</taxon>
        <taxon>Fungi</taxon>
        <taxon>Dikarya</taxon>
        <taxon>Ascomycota</taxon>
        <taxon>Pezizomycotina</taxon>
        <taxon>Lecanoromycetes</taxon>
        <taxon>OSLEUM clade</taxon>
        <taxon>Lecanoromycetidae</taxon>
        <taxon>Lecanorales</taxon>
        <taxon>Lecanorineae</taxon>
        <taxon>Parmeliaceae</taxon>
        <taxon>Letharia</taxon>
    </lineage>
</organism>
<dbReference type="InterPro" id="IPR001005">
    <property type="entry name" value="SANT/Myb"/>
</dbReference>
<dbReference type="PROSITE" id="PS50090">
    <property type="entry name" value="MYB_LIKE"/>
    <property type="match status" value="1"/>
</dbReference>
<dbReference type="CDD" id="cd00167">
    <property type="entry name" value="SANT"/>
    <property type="match status" value="1"/>
</dbReference>
<dbReference type="Gene3D" id="1.10.10.60">
    <property type="entry name" value="Homeodomain-like"/>
    <property type="match status" value="1"/>
</dbReference>
<dbReference type="GeneID" id="59285865"/>
<feature type="compositionally biased region" description="Low complexity" evidence="1">
    <location>
        <begin position="277"/>
        <end position="287"/>
    </location>
</feature>
<feature type="compositionally biased region" description="Basic and acidic residues" evidence="1">
    <location>
        <begin position="291"/>
        <end position="307"/>
    </location>
</feature>
<feature type="region of interest" description="Disordered" evidence="1">
    <location>
        <begin position="19"/>
        <end position="137"/>
    </location>
</feature>
<evidence type="ECO:0000313" key="5">
    <source>
        <dbReference type="Proteomes" id="UP000578531"/>
    </source>
</evidence>
<feature type="compositionally biased region" description="Polar residues" evidence="1">
    <location>
        <begin position="309"/>
        <end position="323"/>
    </location>
</feature>
<evidence type="ECO:0000256" key="1">
    <source>
        <dbReference type="SAM" id="MobiDB-lite"/>
    </source>
</evidence>